<dbReference type="UniPathway" id="UPA00196"/>
<evidence type="ECO:0000313" key="14">
    <source>
        <dbReference type="EMBL" id="KAA8910853.1"/>
    </source>
</evidence>
<evidence type="ECO:0000256" key="1">
    <source>
        <dbReference type="ARBA" id="ARBA00004477"/>
    </source>
</evidence>
<feature type="transmembrane region" description="Helical" evidence="12">
    <location>
        <begin position="508"/>
        <end position="527"/>
    </location>
</feature>
<accession>A0A642V299</accession>
<evidence type="ECO:0000256" key="10">
    <source>
        <dbReference type="ARBA" id="ARBA00022989"/>
    </source>
</evidence>
<keyword evidence="11 12" id="KW-0472">Membrane</keyword>
<evidence type="ECO:0000256" key="4">
    <source>
        <dbReference type="ARBA" id="ARBA00013795"/>
    </source>
</evidence>
<feature type="transmembrane region" description="Helical" evidence="12">
    <location>
        <begin position="148"/>
        <end position="171"/>
    </location>
</feature>
<comment type="caution">
    <text evidence="14">The sequence shown here is derived from an EMBL/GenBank/DDBJ whole genome shotgun (WGS) entry which is preliminary data.</text>
</comment>
<dbReference type="GO" id="GO:0000009">
    <property type="term" value="F:alpha-1,6-mannosyltransferase activity"/>
    <property type="evidence" value="ECO:0007669"/>
    <property type="project" value="InterPro"/>
</dbReference>
<dbReference type="InterPro" id="IPR007315">
    <property type="entry name" value="PIG-V/Gpi18"/>
</dbReference>
<feature type="compositionally biased region" description="Polar residues" evidence="13">
    <location>
        <begin position="313"/>
        <end position="325"/>
    </location>
</feature>
<gene>
    <name evidence="14" type="ORF">TRICI_004041</name>
</gene>
<keyword evidence="10 12" id="KW-1133">Transmembrane helix</keyword>
<keyword evidence="8 12" id="KW-0812">Transmembrane</keyword>
<evidence type="ECO:0000256" key="7">
    <source>
        <dbReference type="ARBA" id="ARBA00022679"/>
    </source>
</evidence>
<dbReference type="Proteomes" id="UP000761534">
    <property type="component" value="Unassembled WGS sequence"/>
</dbReference>
<comment type="similarity">
    <text evidence="3 12">Belongs to the PIGV family.</text>
</comment>
<comment type="subcellular location">
    <subcellularLocation>
        <location evidence="1 12">Endoplasmic reticulum membrane</location>
        <topology evidence="1 12">Multi-pass membrane protein</topology>
    </subcellularLocation>
</comment>
<name>A0A642V299_9ASCO</name>
<comment type="pathway">
    <text evidence="2 12">Glycolipid biosynthesis; glycosylphosphatidylinositol-anchor biosynthesis.</text>
</comment>
<keyword evidence="7 12" id="KW-0808">Transferase</keyword>
<evidence type="ECO:0000256" key="5">
    <source>
        <dbReference type="ARBA" id="ARBA00022502"/>
    </source>
</evidence>
<dbReference type="Pfam" id="PF04188">
    <property type="entry name" value="Mannosyl_trans2"/>
    <property type="match status" value="3"/>
</dbReference>
<feature type="transmembrane region" description="Helical" evidence="12">
    <location>
        <begin position="427"/>
        <end position="445"/>
    </location>
</feature>
<dbReference type="OrthoDB" id="10252502at2759"/>
<dbReference type="EC" id="2.4.1.-" evidence="12"/>
<evidence type="ECO:0000256" key="6">
    <source>
        <dbReference type="ARBA" id="ARBA00022676"/>
    </source>
</evidence>
<proteinExistence type="inferred from homology"/>
<keyword evidence="5 12" id="KW-0337">GPI-anchor biosynthesis</keyword>
<evidence type="ECO:0000256" key="13">
    <source>
        <dbReference type="SAM" id="MobiDB-lite"/>
    </source>
</evidence>
<dbReference type="GO" id="GO:0031501">
    <property type="term" value="C:mannosyltransferase complex"/>
    <property type="evidence" value="ECO:0007669"/>
    <property type="project" value="TreeGrafter"/>
</dbReference>
<keyword evidence="15" id="KW-1185">Reference proteome</keyword>
<keyword evidence="6 12" id="KW-0328">Glycosyltransferase</keyword>
<evidence type="ECO:0000256" key="3">
    <source>
        <dbReference type="ARBA" id="ARBA00008698"/>
    </source>
</evidence>
<protein>
    <recommendedName>
        <fullName evidence="4 12">GPI mannosyltransferase 2</fullName>
        <ecNumber evidence="12">2.4.1.-</ecNumber>
    </recommendedName>
</protein>
<evidence type="ECO:0000256" key="2">
    <source>
        <dbReference type="ARBA" id="ARBA00004687"/>
    </source>
</evidence>
<keyword evidence="9 12" id="KW-0256">Endoplasmic reticulum</keyword>
<dbReference type="VEuPathDB" id="FungiDB:TRICI_004041"/>
<organism evidence="14 15">
    <name type="scientific">Trichomonascus ciferrii</name>
    <dbReference type="NCBI Taxonomy" id="44093"/>
    <lineage>
        <taxon>Eukaryota</taxon>
        <taxon>Fungi</taxon>
        <taxon>Dikarya</taxon>
        <taxon>Ascomycota</taxon>
        <taxon>Saccharomycotina</taxon>
        <taxon>Dipodascomycetes</taxon>
        <taxon>Dipodascales</taxon>
        <taxon>Trichomonascaceae</taxon>
        <taxon>Trichomonascus</taxon>
        <taxon>Trichomonascus ciferrii complex</taxon>
    </lineage>
</organism>
<evidence type="ECO:0000313" key="15">
    <source>
        <dbReference type="Proteomes" id="UP000761534"/>
    </source>
</evidence>
<feature type="transmembrane region" description="Helical" evidence="12">
    <location>
        <begin position="475"/>
        <end position="496"/>
    </location>
</feature>
<evidence type="ECO:0000256" key="11">
    <source>
        <dbReference type="ARBA" id="ARBA00023136"/>
    </source>
</evidence>
<feature type="transmembrane region" description="Helical" evidence="12">
    <location>
        <begin position="12"/>
        <end position="30"/>
    </location>
</feature>
<dbReference type="AlphaFoldDB" id="A0A642V299"/>
<evidence type="ECO:0000256" key="8">
    <source>
        <dbReference type="ARBA" id="ARBA00022692"/>
    </source>
</evidence>
<reference evidence="14" key="1">
    <citation type="journal article" date="2019" name="G3 (Bethesda)">
        <title>Genome Assemblies of Two Rare Opportunistic Yeast Pathogens: Diutina rugosa (syn. Candida rugosa) and Trichomonascus ciferrii (syn. Candida ciferrii).</title>
        <authorList>
            <person name="Mixao V."/>
            <person name="Saus E."/>
            <person name="Hansen A.P."/>
            <person name="Lass-Florl C."/>
            <person name="Gabaldon T."/>
        </authorList>
    </citation>
    <scope>NUCLEOTIDE SEQUENCE</scope>
    <source>
        <strain evidence="14">CBS 4856</strain>
    </source>
</reference>
<feature type="region of interest" description="Disordered" evidence="13">
    <location>
        <begin position="253"/>
        <end position="325"/>
    </location>
</feature>
<feature type="transmembrane region" description="Helical" evidence="12">
    <location>
        <begin position="111"/>
        <end position="136"/>
    </location>
</feature>
<sequence>MNESIVRVSQVFFGWKLVLLSLLYAVPRQYDTSTHLFLTGCDANASWFWRVLAHGIEKLVIWDSVFYANGAERGLIYEHEWAFGRGWSLLIGILTPKSLTEWDESPLKSTYYYGLTGIILAIASHYLATIVLYYLTKLVFSRRRDVERYACVVATLYALSPAGMFLIAGYAEAPFALASFIGLYLRHNQYYVFSGMFFAFSCALRGNGVLWGLLFLYDLANLSIALLENITGMTIPFVSKNKESEELFFSRKEPKGEALRGSNEQNGVEASENGNQGSSFSRTEPKGEALRGSNEQSEPEIREADPGGLGASPQKTVPTNEQSGFIPQKAAKRTRVFNLRELGQGGSESRDTCLQQKEPRAIVFQMVRVIAGGTLIGLMVIGLQLYPYLLFCPGRPWCEKTIPSIFGYVQSEYWNVGFMRYWTPNNIPNFLFGGPTLYLLYRSLVYYRHERVLRPVLLVQLVVLVTALLVYHVQIITRIATCLPAMYWYVGSLLTSTNLTQVKMGKRVVNYFILWTMAHAILFGAFLPPA</sequence>
<feature type="transmembrane region" description="Helical" evidence="12">
    <location>
        <begin position="191"/>
        <end position="217"/>
    </location>
</feature>
<feature type="compositionally biased region" description="Polar residues" evidence="13">
    <location>
        <begin position="262"/>
        <end position="282"/>
    </location>
</feature>
<comment type="function">
    <text evidence="12">Mannosyltransferase involved in glycosylphosphatidylinositol-anchor biosynthesis.</text>
</comment>
<dbReference type="GO" id="GO:0006506">
    <property type="term" value="P:GPI anchor biosynthetic process"/>
    <property type="evidence" value="ECO:0007669"/>
    <property type="project" value="UniProtKB-UniPathway"/>
</dbReference>
<dbReference type="EMBL" id="SWFS01000300">
    <property type="protein sequence ID" value="KAA8910853.1"/>
    <property type="molecule type" value="Genomic_DNA"/>
</dbReference>
<feature type="transmembrane region" description="Helical" evidence="12">
    <location>
        <begin position="366"/>
        <end position="386"/>
    </location>
</feature>
<dbReference type="PANTHER" id="PTHR12468:SF2">
    <property type="entry name" value="GPI MANNOSYLTRANSFERASE 2"/>
    <property type="match status" value="1"/>
</dbReference>
<evidence type="ECO:0000256" key="12">
    <source>
        <dbReference type="RuleBase" id="RU363112"/>
    </source>
</evidence>
<dbReference type="GO" id="GO:0004376">
    <property type="term" value="F:GPI mannosyltransferase activity"/>
    <property type="evidence" value="ECO:0007669"/>
    <property type="project" value="InterPro"/>
</dbReference>
<dbReference type="GO" id="GO:0005789">
    <property type="term" value="C:endoplasmic reticulum membrane"/>
    <property type="evidence" value="ECO:0007669"/>
    <property type="project" value="UniProtKB-SubCell"/>
</dbReference>
<dbReference type="PANTHER" id="PTHR12468">
    <property type="entry name" value="GPI MANNOSYLTRANSFERASE 2"/>
    <property type="match status" value="1"/>
</dbReference>
<feature type="transmembrane region" description="Helical" evidence="12">
    <location>
        <begin position="452"/>
        <end position="469"/>
    </location>
</feature>
<evidence type="ECO:0000256" key="9">
    <source>
        <dbReference type="ARBA" id="ARBA00022824"/>
    </source>
</evidence>